<sequence>MKCIGKKADGTNCKANAQKDFCTCSRHRDQEVGGEVAGAKIVDGGITSDRLAASTVVETATFESDGRSYSHVIRSDTTVTIDGVRVVKEPSIVADFINHKYTTSDPVEISVFRKYIQENPNNRRVWEI</sequence>
<proteinExistence type="predicted"/>
<dbReference type="EMBL" id="LAZR01017475">
    <property type="protein sequence ID" value="KKM00260.1"/>
    <property type="molecule type" value="Genomic_DNA"/>
</dbReference>
<reference evidence="1" key="1">
    <citation type="journal article" date="2015" name="Nature">
        <title>Complex archaea that bridge the gap between prokaryotes and eukaryotes.</title>
        <authorList>
            <person name="Spang A."/>
            <person name="Saw J.H."/>
            <person name="Jorgensen S.L."/>
            <person name="Zaremba-Niedzwiedzka K."/>
            <person name="Martijn J."/>
            <person name="Lind A.E."/>
            <person name="van Eijk R."/>
            <person name="Schleper C."/>
            <person name="Guy L."/>
            <person name="Ettema T.J."/>
        </authorList>
    </citation>
    <scope>NUCLEOTIDE SEQUENCE</scope>
</reference>
<comment type="caution">
    <text evidence="1">The sequence shown here is derived from an EMBL/GenBank/DDBJ whole genome shotgun (WGS) entry which is preliminary data.</text>
</comment>
<dbReference type="AlphaFoldDB" id="A0A0F9GN46"/>
<accession>A0A0F9GN46</accession>
<protein>
    <submittedName>
        <fullName evidence="1">Uncharacterized protein</fullName>
    </submittedName>
</protein>
<evidence type="ECO:0000313" key="1">
    <source>
        <dbReference type="EMBL" id="KKM00260.1"/>
    </source>
</evidence>
<gene>
    <name evidence="1" type="ORF">LCGC14_1806220</name>
</gene>
<organism evidence="1">
    <name type="scientific">marine sediment metagenome</name>
    <dbReference type="NCBI Taxonomy" id="412755"/>
    <lineage>
        <taxon>unclassified sequences</taxon>
        <taxon>metagenomes</taxon>
        <taxon>ecological metagenomes</taxon>
    </lineage>
</organism>
<name>A0A0F9GN46_9ZZZZ</name>